<keyword evidence="2" id="KW-1185">Reference proteome</keyword>
<evidence type="ECO:0000256" key="1">
    <source>
        <dbReference type="SAM" id="MobiDB-lite"/>
    </source>
</evidence>
<proteinExistence type="predicted"/>
<feature type="region of interest" description="Disordered" evidence="1">
    <location>
        <begin position="143"/>
        <end position="169"/>
    </location>
</feature>
<dbReference type="GeneID" id="116188686"/>
<dbReference type="RefSeq" id="XP_031374030.1">
    <property type="nucleotide sequence ID" value="XM_031518170.1"/>
</dbReference>
<gene>
    <name evidence="3" type="primary">LOC116188686</name>
</gene>
<evidence type="ECO:0000313" key="2">
    <source>
        <dbReference type="Proteomes" id="UP000515151"/>
    </source>
</evidence>
<protein>
    <submittedName>
        <fullName evidence="3">Uncharacterized protein LOC116188686</fullName>
    </submittedName>
</protein>
<dbReference type="InterPro" id="IPR011990">
    <property type="entry name" value="TPR-like_helical_dom_sf"/>
</dbReference>
<accession>A0A6P8BUS5</accession>
<reference evidence="3" key="2">
    <citation type="submission" date="2025-08" db="UniProtKB">
        <authorList>
            <consortium name="RefSeq"/>
        </authorList>
    </citation>
    <scope>IDENTIFICATION</scope>
    <source>
        <tissue evidence="3">Leaf</tissue>
    </source>
</reference>
<dbReference type="Proteomes" id="UP000515151">
    <property type="component" value="Chromosome 8"/>
</dbReference>
<dbReference type="Gene3D" id="1.25.40.10">
    <property type="entry name" value="Tetratricopeptide repeat domain"/>
    <property type="match status" value="1"/>
</dbReference>
<reference evidence="2" key="1">
    <citation type="journal article" date="2020" name="Plant Biotechnol. J.">
        <title>The pomegranate (Punica granatum L.) draft genome dissects genetic divergence between soft- and hard-seeded cultivars.</title>
        <authorList>
            <person name="Luo X."/>
            <person name="Li H."/>
            <person name="Wu Z."/>
            <person name="Yao W."/>
            <person name="Zhao P."/>
            <person name="Cao D."/>
            <person name="Yu H."/>
            <person name="Li K."/>
            <person name="Poudel K."/>
            <person name="Zhao D."/>
            <person name="Zhang F."/>
            <person name="Xia X."/>
            <person name="Chen L."/>
            <person name="Wang Q."/>
            <person name="Jing D."/>
            <person name="Cao S."/>
        </authorList>
    </citation>
    <scope>NUCLEOTIDE SEQUENCE [LARGE SCALE GENOMIC DNA]</scope>
    <source>
        <strain evidence="2">cv. Tunisia</strain>
    </source>
</reference>
<dbReference type="PANTHER" id="PTHR26312">
    <property type="entry name" value="TETRATRICOPEPTIDE REPEAT PROTEIN 5"/>
    <property type="match status" value="1"/>
</dbReference>
<dbReference type="OrthoDB" id="439046at2759"/>
<evidence type="ECO:0000313" key="3">
    <source>
        <dbReference type="RefSeq" id="XP_031374030.1"/>
    </source>
</evidence>
<dbReference type="SUPFAM" id="SSF48452">
    <property type="entry name" value="TPR-like"/>
    <property type="match status" value="1"/>
</dbReference>
<dbReference type="AlphaFoldDB" id="A0A6P8BUS5"/>
<name>A0A6P8BUS5_PUNGR</name>
<organism evidence="2 3">
    <name type="scientific">Punica granatum</name>
    <name type="common">Pomegranate</name>
    <dbReference type="NCBI Taxonomy" id="22663"/>
    <lineage>
        <taxon>Eukaryota</taxon>
        <taxon>Viridiplantae</taxon>
        <taxon>Streptophyta</taxon>
        <taxon>Embryophyta</taxon>
        <taxon>Tracheophyta</taxon>
        <taxon>Spermatophyta</taxon>
        <taxon>Magnoliopsida</taxon>
        <taxon>eudicotyledons</taxon>
        <taxon>Gunneridae</taxon>
        <taxon>Pentapetalae</taxon>
        <taxon>rosids</taxon>
        <taxon>malvids</taxon>
        <taxon>Myrtales</taxon>
        <taxon>Lythraceae</taxon>
        <taxon>Punica</taxon>
    </lineage>
</organism>
<dbReference type="PANTHER" id="PTHR26312:SF227">
    <property type="entry name" value="TETRATRICOPEPTIDE REPEAT (TPR)-LIKE SUPERFAMILY PROTEIN"/>
    <property type="match status" value="1"/>
</dbReference>
<sequence length="358" mass="39441">MAKPTWKHEHMATFWQNMAEAREANDYTWRNMEDFSRRVKGEHAPAYSLDPEPEIPGNRPVSLTLSPALPAKKILRTSSAEADSFKGLPLKPRKGLSTAEADGHFFVLAEEAEPGANAEKALFLLSCSVGAVEERPELLVGGGEGNGGGGGGACGGGGGGGGGEWGGQGSESLDEHYQSLIKSYPGDALLLGNYARFLKDVRGDAEKAEEYCARAILAKQSNEPADGNVLSLYGDLIWKKHKDAPRARGFFDQALQSSPDDCYVLASYARFLWDSREDDDDEEEDDEKKLHIDKQGTNKNDTRKFLSTTDNQNVAAAYWTFSFHFSNSRSRLYRDPYVIYAPILYEDDRMSSNLTLYA</sequence>